<name>A0ABU0IYN0_9HYPH</name>
<dbReference type="Proteomes" id="UP001242480">
    <property type="component" value="Unassembled WGS sequence"/>
</dbReference>
<dbReference type="PANTHER" id="PTHR43392:SF2">
    <property type="entry name" value="AAA-TYPE ATPASE FAMILY PROTEIN _ ANKYRIN REPEAT FAMILY PROTEIN"/>
    <property type="match status" value="1"/>
</dbReference>
<sequence>MNTMARSYDHPGITDPADDQTPQRAPAFEAPGDPAAAPVDLRRELADAGVDEVLKTLDDELVGLAPVKTRIGEIAALLLVERVRRKLGLASEPPTLHMSFTGNPGTGKTTVALRMADILHRLGFVRKGHLVSVTRDDLVGQYIGHTAPKTREILKKAMGGVLFIDEAYYLYRPENERDYGQEAIEILLQVMENQREDLVVILAGYADRMDRFFTSNPGFRSRIAHHIDFPDYRDDELLSIGEILLARQNYRLSPAAREAFARYIVARKAQPHFSNARSIRNALDRARLRQANRLVAQADTPITAQDLMTIETPDILASRVFTKTGDAP</sequence>
<dbReference type="PRINTS" id="PR00819">
    <property type="entry name" value="CBXCFQXSUPER"/>
</dbReference>
<dbReference type="CDD" id="cd00009">
    <property type="entry name" value="AAA"/>
    <property type="match status" value="1"/>
</dbReference>
<dbReference type="InterPro" id="IPR027417">
    <property type="entry name" value="P-loop_NTPase"/>
</dbReference>
<dbReference type="PANTHER" id="PTHR43392">
    <property type="entry name" value="AAA-TYPE ATPASE FAMILY PROTEIN / ANKYRIN REPEAT FAMILY PROTEIN"/>
    <property type="match status" value="1"/>
</dbReference>
<dbReference type="Pfam" id="PF17866">
    <property type="entry name" value="AAA_lid_6"/>
    <property type="match status" value="1"/>
</dbReference>
<evidence type="ECO:0000256" key="3">
    <source>
        <dbReference type="ARBA" id="ARBA00022840"/>
    </source>
</evidence>
<evidence type="ECO:0000313" key="7">
    <source>
        <dbReference type="Proteomes" id="UP001242480"/>
    </source>
</evidence>
<keyword evidence="7" id="KW-1185">Reference proteome</keyword>
<feature type="domain" description="AAA+ ATPase" evidence="5">
    <location>
        <begin position="94"/>
        <end position="233"/>
    </location>
</feature>
<dbReference type="SMART" id="SM00382">
    <property type="entry name" value="AAA"/>
    <property type="match status" value="1"/>
</dbReference>
<comment type="similarity">
    <text evidence="1">Belongs to the CbxX/CfxQ family.</text>
</comment>
<dbReference type="NCBIfam" id="TIGR02880">
    <property type="entry name" value="cbbX_cfxQ"/>
    <property type="match status" value="1"/>
</dbReference>
<accession>A0ABU0IYN0</accession>
<keyword evidence="3" id="KW-0067">ATP-binding</keyword>
<dbReference type="Gene3D" id="1.10.8.60">
    <property type="match status" value="1"/>
</dbReference>
<dbReference type="Gene3D" id="3.40.50.300">
    <property type="entry name" value="P-loop containing nucleotide triphosphate hydrolases"/>
    <property type="match status" value="1"/>
</dbReference>
<keyword evidence="2" id="KW-0547">Nucleotide-binding</keyword>
<dbReference type="Pfam" id="PF00004">
    <property type="entry name" value="AAA"/>
    <property type="match status" value="1"/>
</dbReference>
<dbReference type="SUPFAM" id="SSF52540">
    <property type="entry name" value="P-loop containing nucleoside triphosphate hydrolases"/>
    <property type="match status" value="1"/>
</dbReference>
<gene>
    <name evidence="6" type="ORF">QO011_000117</name>
</gene>
<dbReference type="PRINTS" id="PR00820">
    <property type="entry name" value="CBXXCFQX"/>
</dbReference>
<dbReference type="InterPro" id="IPR041627">
    <property type="entry name" value="AAA_lid_6"/>
</dbReference>
<dbReference type="InterPro" id="IPR003959">
    <property type="entry name" value="ATPase_AAA_core"/>
</dbReference>
<feature type="region of interest" description="Disordered" evidence="4">
    <location>
        <begin position="1"/>
        <end position="35"/>
    </location>
</feature>
<dbReference type="InterPro" id="IPR000470">
    <property type="entry name" value="CbxX/CfqX_mono"/>
</dbReference>
<evidence type="ECO:0000256" key="2">
    <source>
        <dbReference type="ARBA" id="ARBA00022741"/>
    </source>
</evidence>
<dbReference type="InterPro" id="IPR000641">
    <property type="entry name" value="CbxX/CfxQ"/>
</dbReference>
<comment type="caution">
    <text evidence="6">The sequence shown here is derived from an EMBL/GenBank/DDBJ whole genome shotgun (WGS) entry which is preliminary data.</text>
</comment>
<evidence type="ECO:0000313" key="6">
    <source>
        <dbReference type="EMBL" id="MDQ0467122.1"/>
    </source>
</evidence>
<evidence type="ECO:0000256" key="1">
    <source>
        <dbReference type="ARBA" id="ARBA00010378"/>
    </source>
</evidence>
<protein>
    <submittedName>
        <fullName evidence="6">Rubsico expression protein CbbX</fullName>
    </submittedName>
</protein>
<reference evidence="6 7" key="1">
    <citation type="submission" date="2023-07" db="EMBL/GenBank/DDBJ databases">
        <title>Genomic Encyclopedia of Type Strains, Phase IV (KMG-IV): sequencing the most valuable type-strain genomes for metagenomic binning, comparative biology and taxonomic classification.</title>
        <authorList>
            <person name="Goeker M."/>
        </authorList>
    </citation>
    <scope>NUCLEOTIDE SEQUENCE [LARGE SCALE GENOMIC DNA]</scope>
    <source>
        <strain evidence="6 7">DSM 19619</strain>
    </source>
</reference>
<evidence type="ECO:0000256" key="4">
    <source>
        <dbReference type="SAM" id="MobiDB-lite"/>
    </source>
</evidence>
<dbReference type="InterPro" id="IPR050773">
    <property type="entry name" value="CbxX/CfxQ_RuBisCO_ESX"/>
</dbReference>
<organism evidence="6 7">
    <name type="scientific">Labrys wisconsinensis</name>
    <dbReference type="NCBI Taxonomy" id="425677"/>
    <lineage>
        <taxon>Bacteria</taxon>
        <taxon>Pseudomonadati</taxon>
        <taxon>Pseudomonadota</taxon>
        <taxon>Alphaproteobacteria</taxon>
        <taxon>Hyphomicrobiales</taxon>
        <taxon>Xanthobacteraceae</taxon>
        <taxon>Labrys</taxon>
    </lineage>
</organism>
<evidence type="ECO:0000259" key="5">
    <source>
        <dbReference type="SMART" id="SM00382"/>
    </source>
</evidence>
<dbReference type="InterPro" id="IPR003593">
    <property type="entry name" value="AAA+_ATPase"/>
</dbReference>
<dbReference type="EMBL" id="JAUSVX010000001">
    <property type="protein sequence ID" value="MDQ0467122.1"/>
    <property type="molecule type" value="Genomic_DNA"/>
</dbReference>
<proteinExistence type="inferred from homology"/>